<dbReference type="Gene3D" id="1.20.120.330">
    <property type="entry name" value="Nucleotidyltransferases domain 2"/>
    <property type="match status" value="1"/>
</dbReference>
<dbReference type="AlphaFoldDB" id="A0A6C2U2C1"/>
<sequence>MSRLVEEWIAKAEGDCVTSLREYRARKSPNYDAACFHAQQCIEKYLKAVLQKHGIPFRKIHDLEILLQSCLGLFPLWQSMQDDMELLTQYAIHFRYPGESADKAEAKQAVDAMKRCRDEIRMALDADE</sequence>
<dbReference type="InterPro" id="IPR007842">
    <property type="entry name" value="HEPN_dom"/>
</dbReference>
<evidence type="ECO:0000259" key="1">
    <source>
        <dbReference type="PROSITE" id="PS50910"/>
    </source>
</evidence>
<keyword evidence="3" id="KW-1185">Reference proteome</keyword>
<evidence type="ECO:0000313" key="2">
    <source>
        <dbReference type="EMBL" id="VGO13804.1"/>
    </source>
</evidence>
<dbReference type="Pfam" id="PF05168">
    <property type="entry name" value="HEPN"/>
    <property type="match status" value="1"/>
</dbReference>
<gene>
    <name evidence="2" type="ORF">PDESU_02361</name>
</gene>
<dbReference type="PROSITE" id="PS50910">
    <property type="entry name" value="HEPN"/>
    <property type="match status" value="1"/>
</dbReference>
<feature type="domain" description="HEPN" evidence="1">
    <location>
        <begin position="12"/>
        <end position="116"/>
    </location>
</feature>
<proteinExistence type="predicted"/>
<accession>A0A6C2U2C1</accession>
<protein>
    <recommendedName>
        <fullName evidence="1">HEPN domain-containing protein</fullName>
    </recommendedName>
</protein>
<dbReference type="RefSeq" id="WP_136079346.1">
    <property type="nucleotide sequence ID" value="NZ_CAAHFG010000001.1"/>
</dbReference>
<name>A0A6C2U2C1_PONDE</name>
<dbReference type="EMBL" id="CAAHFG010000001">
    <property type="protein sequence ID" value="VGO13804.1"/>
    <property type="molecule type" value="Genomic_DNA"/>
</dbReference>
<organism evidence="2 3">
    <name type="scientific">Pontiella desulfatans</name>
    <dbReference type="NCBI Taxonomy" id="2750659"/>
    <lineage>
        <taxon>Bacteria</taxon>
        <taxon>Pseudomonadati</taxon>
        <taxon>Kiritimatiellota</taxon>
        <taxon>Kiritimatiellia</taxon>
        <taxon>Kiritimatiellales</taxon>
        <taxon>Pontiellaceae</taxon>
        <taxon>Pontiella</taxon>
    </lineage>
</organism>
<dbReference type="Proteomes" id="UP000366872">
    <property type="component" value="Unassembled WGS sequence"/>
</dbReference>
<dbReference type="SMART" id="SM00748">
    <property type="entry name" value="HEPN"/>
    <property type="match status" value="1"/>
</dbReference>
<reference evidence="2 3" key="1">
    <citation type="submission" date="2019-04" db="EMBL/GenBank/DDBJ databases">
        <authorList>
            <person name="Van Vliet M D."/>
        </authorList>
    </citation>
    <scope>NUCLEOTIDE SEQUENCE [LARGE SCALE GENOMIC DNA]</scope>
    <source>
        <strain evidence="2 3">F1</strain>
    </source>
</reference>
<dbReference type="SUPFAM" id="SSF81593">
    <property type="entry name" value="Nucleotidyltransferase substrate binding subunit/domain"/>
    <property type="match status" value="1"/>
</dbReference>
<evidence type="ECO:0000313" key="3">
    <source>
        <dbReference type="Proteomes" id="UP000366872"/>
    </source>
</evidence>